<accession>A0A5N0T456</accession>
<dbReference type="Proteomes" id="UP000325372">
    <property type="component" value="Unassembled WGS sequence"/>
</dbReference>
<gene>
    <name evidence="2" type="ORF">F3N42_14860</name>
</gene>
<feature type="transmembrane region" description="Helical" evidence="1">
    <location>
        <begin position="166"/>
        <end position="183"/>
    </location>
</feature>
<feature type="transmembrane region" description="Helical" evidence="1">
    <location>
        <begin position="130"/>
        <end position="154"/>
    </location>
</feature>
<comment type="caution">
    <text evidence="2">The sequence shown here is derived from an EMBL/GenBank/DDBJ whole genome shotgun (WGS) entry which is preliminary data.</text>
</comment>
<evidence type="ECO:0000313" key="3">
    <source>
        <dbReference type="Proteomes" id="UP000325372"/>
    </source>
</evidence>
<protein>
    <submittedName>
        <fullName evidence="2">DUF2165 domain-containing protein</fullName>
    </submittedName>
</protein>
<dbReference type="EMBL" id="VYXP01000013">
    <property type="protein sequence ID" value="KAA9129642.1"/>
    <property type="molecule type" value="Genomic_DNA"/>
</dbReference>
<sequence>MSNSSCATATMSSSWNSNPVTWSKKTMSIRILKIILVVFVGLQGWLYVAGNLANWDTAIGAIGYVLGQTGHEVYSNHIFPPITSPALVTLALLTIVTFEFLVGALSLKGAWDLWKARKADASTFNGAKTFAILGAGTAMVTWFGGFVVVGGALFQMWQTPVGTGSFEGAFIYGAVSALVLLFVNSPDR</sequence>
<keyword evidence="3" id="KW-1185">Reference proteome</keyword>
<dbReference type="AlphaFoldDB" id="A0A5N0T456"/>
<reference evidence="2 3" key="1">
    <citation type="submission" date="2019-09" db="EMBL/GenBank/DDBJ databases">
        <title>Wenzhouxiangella sp. Genome sequencing and assembly.</title>
        <authorList>
            <person name="Zhang R."/>
        </authorList>
    </citation>
    <scope>NUCLEOTIDE SEQUENCE [LARGE SCALE GENOMIC DNA]</scope>
    <source>
        <strain evidence="2 3">W260</strain>
    </source>
</reference>
<keyword evidence="1" id="KW-0472">Membrane</keyword>
<name>A0A5N0T456_9GAMM</name>
<dbReference type="InterPro" id="IPR018681">
    <property type="entry name" value="DUF2165_transmembrane"/>
</dbReference>
<dbReference type="Pfam" id="PF09933">
    <property type="entry name" value="DUF2165"/>
    <property type="match status" value="1"/>
</dbReference>
<feature type="transmembrane region" description="Helical" evidence="1">
    <location>
        <begin position="31"/>
        <end position="48"/>
    </location>
</feature>
<keyword evidence="1" id="KW-1133">Transmembrane helix</keyword>
<evidence type="ECO:0000313" key="2">
    <source>
        <dbReference type="EMBL" id="KAA9129642.1"/>
    </source>
</evidence>
<evidence type="ECO:0000256" key="1">
    <source>
        <dbReference type="SAM" id="Phobius"/>
    </source>
</evidence>
<organism evidence="2 3">
    <name type="scientific">Marinihelvus fidelis</name>
    <dbReference type="NCBI Taxonomy" id="2613842"/>
    <lineage>
        <taxon>Bacteria</taxon>
        <taxon>Pseudomonadati</taxon>
        <taxon>Pseudomonadota</taxon>
        <taxon>Gammaproteobacteria</taxon>
        <taxon>Chromatiales</taxon>
        <taxon>Wenzhouxiangellaceae</taxon>
        <taxon>Marinihelvus</taxon>
    </lineage>
</organism>
<keyword evidence="1" id="KW-0812">Transmembrane</keyword>
<feature type="transmembrane region" description="Helical" evidence="1">
    <location>
        <begin position="86"/>
        <end position="109"/>
    </location>
</feature>
<proteinExistence type="predicted"/>